<comment type="caution">
    <text evidence="1">The sequence shown here is derived from an EMBL/GenBank/DDBJ whole genome shotgun (WGS) entry which is preliminary data.</text>
</comment>
<gene>
    <name evidence="1" type="ORF">ACFQ16_08640</name>
</gene>
<dbReference type="EMBL" id="JBHTIW010000004">
    <property type="protein sequence ID" value="MFD0919809.1"/>
    <property type="molecule type" value="Genomic_DNA"/>
</dbReference>
<sequence length="366" mass="38787">MTTRLNAGISINNPADLVAAVPPMLGFAPTNSLVLLTIHDLPDTPRFGTTMRVDLPCPGQRSQLAAHLLAGPLRTHRPDAVVMVVVGDQTNRERCAVECPGSEVCQDTVDVDGSPPHRELVDVVGDSFAFAGIATLHALWAPEIRAGADWACYSSPDCCGKIPDPKLSTIAAALTAAGVVTFGSKDELRELVAPESDEALARRSARIDALTDELDEACGPDRTSHDLKAVFSAIRRTAEGAALTEDDLLRVMIAVSDTRVRDVALGAALGESSDAAEQLWLTLVRKAPAPELADVASLLAFSAYLRGDGGLAGVALERVEKTRPEHRLGMLLRQALEAGIPPSDLSVIARDAAEDARLMIEEDGAW</sequence>
<dbReference type="Proteomes" id="UP001597018">
    <property type="component" value="Unassembled WGS sequence"/>
</dbReference>
<dbReference type="Pfam" id="PF13830">
    <property type="entry name" value="DUF4192"/>
    <property type="match status" value="1"/>
</dbReference>
<name>A0ABW3FMQ3_9PSEU</name>
<reference evidence="2" key="1">
    <citation type="journal article" date="2019" name="Int. J. Syst. Evol. Microbiol.">
        <title>The Global Catalogue of Microorganisms (GCM) 10K type strain sequencing project: providing services to taxonomists for standard genome sequencing and annotation.</title>
        <authorList>
            <consortium name="The Broad Institute Genomics Platform"/>
            <consortium name="The Broad Institute Genome Sequencing Center for Infectious Disease"/>
            <person name="Wu L."/>
            <person name="Ma J."/>
        </authorList>
    </citation>
    <scope>NUCLEOTIDE SEQUENCE [LARGE SCALE GENOMIC DNA]</scope>
    <source>
        <strain evidence="2">CCUG 56401</strain>
    </source>
</reference>
<dbReference type="InterPro" id="IPR025447">
    <property type="entry name" value="DUF4192"/>
</dbReference>
<protein>
    <submittedName>
        <fullName evidence="1">DUF4192 domain-containing protein</fullName>
    </submittedName>
</protein>
<proteinExistence type="predicted"/>
<keyword evidence="2" id="KW-1185">Reference proteome</keyword>
<accession>A0ABW3FMQ3</accession>
<evidence type="ECO:0000313" key="1">
    <source>
        <dbReference type="EMBL" id="MFD0919809.1"/>
    </source>
</evidence>
<evidence type="ECO:0000313" key="2">
    <source>
        <dbReference type="Proteomes" id="UP001597018"/>
    </source>
</evidence>
<dbReference type="RefSeq" id="WP_345601881.1">
    <property type="nucleotide sequence ID" value="NZ_BAABLT010000052.1"/>
</dbReference>
<organism evidence="1 2">
    <name type="scientific">Saccharopolyspora rosea</name>
    <dbReference type="NCBI Taxonomy" id="524884"/>
    <lineage>
        <taxon>Bacteria</taxon>
        <taxon>Bacillati</taxon>
        <taxon>Actinomycetota</taxon>
        <taxon>Actinomycetes</taxon>
        <taxon>Pseudonocardiales</taxon>
        <taxon>Pseudonocardiaceae</taxon>
        <taxon>Saccharopolyspora</taxon>
    </lineage>
</organism>